<organism evidence="2 3">
    <name type="scientific">Streptomyces monticola</name>
    <dbReference type="NCBI Taxonomy" id="2666263"/>
    <lineage>
        <taxon>Bacteria</taxon>
        <taxon>Bacillati</taxon>
        <taxon>Actinomycetota</taxon>
        <taxon>Actinomycetes</taxon>
        <taxon>Kitasatosporales</taxon>
        <taxon>Streptomycetaceae</taxon>
        <taxon>Streptomyces</taxon>
    </lineage>
</organism>
<dbReference type="InterPro" id="IPR011009">
    <property type="entry name" value="Kinase-like_dom_sf"/>
</dbReference>
<dbReference type="Proteomes" id="UP001596523">
    <property type="component" value="Unassembled WGS sequence"/>
</dbReference>
<accession>A0ABW2JNK5</accession>
<dbReference type="Gene3D" id="3.90.1200.10">
    <property type="match status" value="1"/>
</dbReference>
<dbReference type="SUPFAM" id="SSF56112">
    <property type="entry name" value="Protein kinase-like (PK-like)"/>
    <property type="match status" value="1"/>
</dbReference>
<dbReference type="PROSITE" id="PS51257">
    <property type="entry name" value="PROKAR_LIPOPROTEIN"/>
    <property type="match status" value="1"/>
</dbReference>
<dbReference type="EMBL" id="JBHTCF010000012">
    <property type="protein sequence ID" value="MFC7307740.1"/>
    <property type="molecule type" value="Genomic_DNA"/>
</dbReference>
<proteinExistence type="predicted"/>
<protein>
    <submittedName>
        <fullName evidence="2">Phosphotransferase family protein</fullName>
    </submittedName>
</protein>
<dbReference type="InterPro" id="IPR002575">
    <property type="entry name" value="Aminoglycoside_PTrfase"/>
</dbReference>
<evidence type="ECO:0000313" key="2">
    <source>
        <dbReference type="EMBL" id="MFC7307740.1"/>
    </source>
</evidence>
<evidence type="ECO:0000313" key="3">
    <source>
        <dbReference type="Proteomes" id="UP001596523"/>
    </source>
</evidence>
<keyword evidence="3" id="KW-1185">Reference proteome</keyword>
<comment type="caution">
    <text evidence="2">The sequence shown here is derived from an EMBL/GenBank/DDBJ whole genome shotgun (WGS) entry which is preliminary data.</text>
</comment>
<feature type="domain" description="Aminoglycoside phosphotransferase" evidence="1">
    <location>
        <begin position="98"/>
        <end position="252"/>
    </location>
</feature>
<dbReference type="RefSeq" id="WP_381835071.1">
    <property type="nucleotide sequence ID" value="NZ_JBHTCF010000012.1"/>
</dbReference>
<evidence type="ECO:0000259" key="1">
    <source>
        <dbReference type="Pfam" id="PF01636"/>
    </source>
</evidence>
<gene>
    <name evidence="2" type="ORF">ACFQVC_26390</name>
</gene>
<sequence>MTSPVARALTVTVRAAAHGPHTACACPPAVLADRRDGTVVRHGDTVAKAHASDTDRGGLAVRLAVAAHPGLAGVLLPPLDLPAAELDGRPVTFWPHGTPVDPEHPEAAPWEAAAVLLARLHATPLDALPGPLPAMRGPHKAALALSRMRGARPPLTVADPVERAWAALPAWARAEAPMPGGPALCHGDLHLGQVVRHPADGDWFLIDIDDLGLGDPAWDLARPAAWYAAGLLGREEWLRFIGAYQSAQGPAVPADDPWPALDIPARALTVQSAALAVAKSTAEQRPLDEAELVVLDACDRIAALPAELPAERPK</sequence>
<reference evidence="3" key="1">
    <citation type="journal article" date="2019" name="Int. J. Syst. Evol. Microbiol.">
        <title>The Global Catalogue of Microorganisms (GCM) 10K type strain sequencing project: providing services to taxonomists for standard genome sequencing and annotation.</title>
        <authorList>
            <consortium name="The Broad Institute Genomics Platform"/>
            <consortium name="The Broad Institute Genome Sequencing Center for Infectious Disease"/>
            <person name="Wu L."/>
            <person name="Ma J."/>
        </authorList>
    </citation>
    <scope>NUCLEOTIDE SEQUENCE [LARGE SCALE GENOMIC DNA]</scope>
    <source>
        <strain evidence="3">SYNS20</strain>
    </source>
</reference>
<name>A0ABW2JNK5_9ACTN</name>
<dbReference type="Pfam" id="PF01636">
    <property type="entry name" value="APH"/>
    <property type="match status" value="1"/>
</dbReference>